<feature type="region of interest" description="Disordered" evidence="1">
    <location>
        <begin position="1"/>
        <end position="72"/>
    </location>
</feature>
<proteinExistence type="predicted"/>
<keyword evidence="3" id="KW-1185">Reference proteome</keyword>
<dbReference type="Proteomes" id="UP001229421">
    <property type="component" value="Unassembled WGS sequence"/>
</dbReference>
<evidence type="ECO:0000313" key="3">
    <source>
        <dbReference type="Proteomes" id="UP001229421"/>
    </source>
</evidence>
<dbReference type="EMBL" id="JAUHHV010000004">
    <property type="protein sequence ID" value="KAK1428055.1"/>
    <property type="molecule type" value="Genomic_DNA"/>
</dbReference>
<feature type="compositionally biased region" description="Acidic residues" evidence="1">
    <location>
        <begin position="48"/>
        <end position="72"/>
    </location>
</feature>
<evidence type="ECO:0000313" key="2">
    <source>
        <dbReference type="EMBL" id="KAK1428055.1"/>
    </source>
</evidence>
<organism evidence="2 3">
    <name type="scientific">Tagetes erecta</name>
    <name type="common">African marigold</name>
    <dbReference type="NCBI Taxonomy" id="13708"/>
    <lineage>
        <taxon>Eukaryota</taxon>
        <taxon>Viridiplantae</taxon>
        <taxon>Streptophyta</taxon>
        <taxon>Embryophyta</taxon>
        <taxon>Tracheophyta</taxon>
        <taxon>Spermatophyta</taxon>
        <taxon>Magnoliopsida</taxon>
        <taxon>eudicotyledons</taxon>
        <taxon>Gunneridae</taxon>
        <taxon>Pentapetalae</taxon>
        <taxon>asterids</taxon>
        <taxon>campanulids</taxon>
        <taxon>Asterales</taxon>
        <taxon>Asteraceae</taxon>
        <taxon>Asteroideae</taxon>
        <taxon>Heliantheae alliance</taxon>
        <taxon>Tageteae</taxon>
        <taxon>Tagetes</taxon>
    </lineage>
</organism>
<protein>
    <submittedName>
        <fullName evidence="2">Uncharacterized protein</fullName>
    </submittedName>
</protein>
<evidence type="ECO:0000256" key="1">
    <source>
        <dbReference type="SAM" id="MobiDB-lite"/>
    </source>
</evidence>
<accession>A0AAD8NTV0</accession>
<comment type="caution">
    <text evidence="2">The sequence shown here is derived from an EMBL/GenBank/DDBJ whole genome shotgun (WGS) entry which is preliminary data.</text>
</comment>
<gene>
    <name evidence="2" type="ORF">QVD17_16882</name>
</gene>
<reference evidence="2" key="1">
    <citation type="journal article" date="2023" name="bioRxiv">
        <title>Improved chromosome-level genome assembly for marigold (Tagetes erecta).</title>
        <authorList>
            <person name="Jiang F."/>
            <person name="Yuan L."/>
            <person name="Wang S."/>
            <person name="Wang H."/>
            <person name="Xu D."/>
            <person name="Wang A."/>
            <person name="Fan W."/>
        </authorList>
    </citation>
    <scope>NUCLEOTIDE SEQUENCE</scope>
    <source>
        <strain evidence="2">WSJ</strain>
        <tissue evidence="2">Leaf</tissue>
    </source>
</reference>
<sequence>MNRTLSTMGGDAQPIDEADILENALGSSGSHTRGVDRVESSSQYTQDDNLDEENDKDNEENEEHEVNEECDD</sequence>
<dbReference type="AlphaFoldDB" id="A0AAD8NTV0"/>
<name>A0AAD8NTV0_TARER</name>